<evidence type="ECO:0000313" key="2">
    <source>
        <dbReference type="Proteomes" id="UP000323067"/>
    </source>
</evidence>
<name>A0A2H4SV63_CORMI</name>
<organism evidence="1 2">
    <name type="scientific">Cordyceps militaris</name>
    <name type="common">Caterpillar fungus</name>
    <name type="synonym">Clavaria militaris</name>
    <dbReference type="NCBI Taxonomy" id="73501"/>
    <lineage>
        <taxon>Eukaryota</taxon>
        <taxon>Fungi</taxon>
        <taxon>Dikarya</taxon>
        <taxon>Ascomycota</taxon>
        <taxon>Pezizomycotina</taxon>
        <taxon>Sordariomycetes</taxon>
        <taxon>Hypocreomycetidae</taxon>
        <taxon>Hypocreales</taxon>
        <taxon>Cordycipitaceae</taxon>
        <taxon>Cordyceps</taxon>
    </lineage>
</organism>
<evidence type="ECO:0000313" key="1">
    <source>
        <dbReference type="EMBL" id="ATY66991.1"/>
    </source>
</evidence>
<accession>A0A2H4SV63</accession>
<dbReference type="VEuPathDB" id="FungiDB:CCM_03775"/>
<dbReference type="EMBL" id="CP023327">
    <property type="protein sequence ID" value="ATY66991.1"/>
    <property type="molecule type" value="Genomic_DNA"/>
</dbReference>
<gene>
    <name evidence="1" type="ORF">A9K55_001027</name>
</gene>
<dbReference type="Proteomes" id="UP000323067">
    <property type="component" value="Chromosome ii"/>
</dbReference>
<protein>
    <submittedName>
        <fullName evidence="1">Uncharacterized protein</fullName>
    </submittedName>
</protein>
<dbReference type="AlphaFoldDB" id="A0A2H4SV63"/>
<dbReference type="VEuPathDB" id="FungiDB:A9K55_001027"/>
<proteinExistence type="predicted"/>
<reference evidence="1 2" key="1">
    <citation type="journal article" date="2017" name="BMC Genomics">
        <title>Chromosome level assembly and secondary metabolite potential of the parasitic fungus Cordyceps militaris.</title>
        <authorList>
            <person name="Kramer G.J."/>
            <person name="Nodwell J.R."/>
        </authorList>
    </citation>
    <scope>NUCLEOTIDE SEQUENCE [LARGE SCALE GENOMIC DNA]</scope>
    <source>
        <strain evidence="1 2">ATCC 34164</strain>
    </source>
</reference>
<sequence length="203" mass="22236">MSFIIIKAQAHPSYQGQLSRPPGHSGGGLASSLPRHLNLLNRRDRIVCLHLTARFLAFASKRHKPHCLYPMLGQLPPPAAINYLSAAESGDSLVPVVSWGPSSSKELSHFRKKESHLQGLTTSEPMNQCHQWGTELPIFGEPPGNAWCISWPIASYAIQTVGTGSASQLITRFCLLAKLIALLGLGFFSHTLSHHFRESFGAY</sequence>